<reference evidence="2" key="1">
    <citation type="journal article" date="2014" name="Int. J. Syst. Evol. Microbiol.">
        <title>Complete genome sequence of Corynebacterium casei LMG S-19264T (=DSM 44701T), isolated from a smear-ripened cheese.</title>
        <authorList>
            <consortium name="US DOE Joint Genome Institute (JGI-PGF)"/>
            <person name="Walter F."/>
            <person name="Albersmeier A."/>
            <person name="Kalinowski J."/>
            <person name="Ruckert C."/>
        </authorList>
    </citation>
    <scope>NUCLEOTIDE SEQUENCE</scope>
    <source>
        <strain evidence="2">CCM 7664</strain>
    </source>
</reference>
<gene>
    <name evidence="2" type="ORF">GCM10011430_05290</name>
</gene>
<organism evidence="2 3">
    <name type="scientific">Oxalicibacterium solurbis</name>
    <dbReference type="NCBI Taxonomy" id="69280"/>
    <lineage>
        <taxon>Bacteria</taxon>
        <taxon>Pseudomonadati</taxon>
        <taxon>Pseudomonadota</taxon>
        <taxon>Betaproteobacteria</taxon>
        <taxon>Burkholderiales</taxon>
        <taxon>Oxalobacteraceae</taxon>
        <taxon>Oxalicibacterium</taxon>
    </lineage>
</organism>
<keyword evidence="1" id="KW-1133">Transmembrane helix</keyword>
<evidence type="ECO:0000256" key="1">
    <source>
        <dbReference type="SAM" id="Phobius"/>
    </source>
</evidence>
<proteinExistence type="predicted"/>
<evidence type="ECO:0000313" key="2">
    <source>
        <dbReference type="EMBL" id="GGI53355.1"/>
    </source>
</evidence>
<name>A0A8J3B1Y1_9BURK</name>
<evidence type="ECO:0000313" key="3">
    <source>
        <dbReference type="Proteomes" id="UP000627205"/>
    </source>
</evidence>
<protein>
    <submittedName>
        <fullName evidence="2">Membrane protein</fullName>
    </submittedName>
</protein>
<dbReference type="EMBL" id="BMDP01000001">
    <property type="protein sequence ID" value="GGI53355.1"/>
    <property type="molecule type" value="Genomic_DNA"/>
</dbReference>
<keyword evidence="1" id="KW-0812">Transmembrane</keyword>
<feature type="transmembrane region" description="Helical" evidence="1">
    <location>
        <begin position="198"/>
        <end position="231"/>
    </location>
</feature>
<comment type="caution">
    <text evidence="2">The sequence shown here is derived from an EMBL/GenBank/DDBJ whole genome shotgun (WGS) entry which is preliminary data.</text>
</comment>
<sequence>MIEPSASAVPASPFSDEPQRFTFSGTGSEYFRIWIVNLLLSVVTLGIYSAWAKVRRTRYFYGSTQVAGSSFEYHGNAVAILKGRIVAFVLIVLYNIAFEISDLVGLLTIAALLVVAPWLIWRSLQFKLYNTSYRGIRFGFRGEAKGIYTVFLLWPALAMITLYLTAPFAHQRIKKYQHEQSRFGATHFSFDGTVGRFYIAYLIVFAIWLAGIVAISVTLGGALFAAIAGGLDRESASGAGSVTIFTFLLALYAWMFILIPIFATLIQNLIWNHTQLGPHRFTSEMKWPRMAFIAVTNIIGIICTLGLFLPFATIRAMKYRVESMTLLPDGSLDHFIAAEQEQVSATGEGMADLLDFDLSL</sequence>
<keyword evidence="3" id="KW-1185">Reference proteome</keyword>
<dbReference type="RefSeq" id="WP_188419411.1">
    <property type="nucleotide sequence ID" value="NZ_BMDP01000001.1"/>
</dbReference>
<dbReference type="InterPro" id="IPR010295">
    <property type="entry name" value="DUF898"/>
</dbReference>
<dbReference type="Pfam" id="PF05987">
    <property type="entry name" value="DUF898"/>
    <property type="match status" value="1"/>
</dbReference>
<keyword evidence="1" id="KW-0472">Membrane</keyword>
<dbReference type="AlphaFoldDB" id="A0A8J3B1Y1"/>
<dbReference type="Proteomes" id="UP000627205">
    <property type="component" value="Unassembled WGS sequence"/>
</dbReference>
<feature type="transmembrane region" description="Helical" evidence="1">
    <location>
        <begin position="31"/>
        <end position="52"/>
    </location>
</feature>
<feature type="transmembrane region" description="Helical" evidence="1">
    <location>
        <begin position="103"/>
        <end position="124"/>
    </location>
</feature>
<feature type="transmembrane region" description="Helical" evidence="1">
    <location>
        <begin position="290"/>
        <end position="314"/>
    </location>
</feature>
<feature type="transmembrane region" description="Helical" evidence="1">
    <location>
        <begin position="73"/>
        <end position="97"/>
    </location>
</feature>
<reference evidence="2" key="2">
    <citation type="submission" date="2020-09" db="EMBL/GenBank/DDBJ databases">
        <authorList>
            <person name="Sun Q."/>
            <person name="Sedlacek I."/>
        </authorList>
    </citation>
    <scope>NUCLEOTIDE SEQUENCE</scope>
    <source>
        <strain evidence="2">CCM 7664</strain>
    </source>
</reference>
<feature type="transmembrane region" description="Helical" evidence="1">
    <location>
        <begin position="243"/>
        <end position="270"/>
    </location>
</feature>
<accession>A0A8J3B1Y1</accession>
<feature type="transmembrane region" description="Helical" evidence="1">
    <location>
        <begin position="145"/>
        <end position="166"/>
    </location>
</feature>